<protein>
    <submittedName>
        <fullName evidence="1">Uncharacterized protein</fullName>
    </submittedName>
</protein>
<feature type="non-terminal residue" evidence="1">
    <location>
        <position position="1"/>
    </location>
</feature>
<proteinExistence type="predicted"/>
<keyword evidence="2" id="KW-1185">Reference proteome</keyword>
<gene>
    <name evidence="1" type="ORF">H0H81_012759</name>
</gene>
<dbReference type="AlphaFoldDB" id="A0A9P7K645"/>
<reference evidence="1" key="2">
    <citation type="submission" date="2021-10" db="EMBL/GenBank/DDBJ databases">
        <title>Phylogenomics reveals ancestral predisposition of the termite-cultivated fungus Termitomyces towards a domesticated lifestyle.</title>
        <authorList>
            <person name="Auxier B."/>
            <person name="Grum-Grzhimaylo A."/>
            <person name="Cardenas M.E."/>
            <person name="Lodge J.D."/>
            <person name="Laessoe T."/>
            <person name="Pedersen O."/>
            <person name="Smith M.E."/>
            <person name="Kuyper T.W."/>
            <person name="Franco-Molano E.A."/>
            <person name="Baroni T.J."/>
            <person name="Aanen D.K."/>
        </authorList>
    </citation>
    <scope>NUCLEOTIDE SEQUENCE</scope>
    <source>
        <strain evidence="1">D49</strain>
    </source>
</reference>
<dbReference type="OrthoDB" id="3269232at2759"/>
<sequence>LAATNLRYLVTNSPIKASSPLPDVPDIDISPVKGQTAKAKAKEPRVKTDYKLKLEETLEIERARLLKAKGQAMQLQAAVVLQQVYCGRLWGQLQVKVKKKNKNDGGKLDKNLPFLLTSDAFLEHVRQKEENTEATHKAREQ</sequence>
<dbReference type="Proteomes" id="UP000717328">
    <property type="component" value="Unassembled WGS sequence"/>
</dbReference>
<organism evidence="1 2">
    <name type="scientific">Sphagnurus paluster</name>
    <dbReference type="NCBI Taxonomy" id="117069"/>
    <lineage>
        <taxon>Eukaryota</taxon>
        <taxon>Fungi</taxon>
        <taxon>Dikarya</taxon>
        <taxon>Basidiomycota</taxon>
        <taxon>Agaricomycotina</taxon>
        <taxon>Agaricomycetes</taxon>
        <taxon>Agaricomycetidae</taxon>
        <taxon>Agaricales</taxon>
        <taxon>Tricholomatineae</taxon>
        <taxon>Lyophyllaceae</taxon>
        <taxon>Sphagnurus</taxon>
    </lineage>
</organism>
<reference evidence="1" key="1">
    <citation type="submission" date="2021-02" db="EMBL/GenBank/DDBJ databases">
        <authorList>
            <person name="Nieuwenhuis M."/>
            <person name="Van De Peppel L.J.J."/>
        </authorList>
    </citation>
    <scope>NUCLEOTIDE SEQUENCE</scope>
    <source>
        <strain evidence="1">D49</strain>
    </source>
</reference>
<evidence type="ECO:0000313" key="1">
    <source>
        <dbReference type="EMBL" id="KAG5638428.1"/>
    </source>
</evidence>
<comment type="caution">
    <text evidence="1">The sequence shown here is derived from an EMBL/GenBank/DDBJ whole genome shotgun (WGS) entry which is preliminary data.</text>
</comment>
<accession>A0A9P7K645</accession>
<name>A0A9P7K645_9AGAR</name>
<evidence type="ECO:0000313" key="2">
    <source>
        <dbReference type="Proteomes" id="UP000717328"/>
    </source>
</evidence>
<dbReference type="EMBL" id="JABCKI010005763">
    <property type="protein sequence ID" value="KAG5638428.1"/>
    <property type="molecule type" value="Genomic_DNA"/>
</dbReference>